<dbReference type="Proteomes" id="UP001497497">
    <property type="component" value="Unassembled WGS sequence"/>
</dbReference>
<dbReference type="AlphaFoldDB" id="A0AAV2HSG5"/>
<comment type="caution">
    <text evidence="2">The sequence shown here is derived from an EMBL/GenBank/DDBJ whole genome shotgun (WGS) entry which is preliminary data.</text>
</comment>
<feature type="region of interest" description="Disordered" evidence="1">
    <location>
        <begin position="1"/>
        <end position="71"/>
    </location>
</feature>
<dbReference type="EMBL" id="CAXITT010000204">
    <property type="protein sequence ID" value="CAL1535509.1"/>
    <property type="molecule type" value="Genomic_DNA"/>
</dbReference>
<reference evidence="2 3" key="1">
    <citation type="submission" date="2024-04" db="EMBL/GenBank/DDBJ databases">
        <authorList>
            <consortium name="Genoscope - CEA"/>
            <person name="William W."/>
        </authorList>
    </citation>
    <scope>NUCLEOTIDE SEQUENCE [LARGE SCALE GENOMIC DNA]</scope>
</reference>
<proteinExistence type="predicted"/>
<sequence length="126" mass="14369">DDLSYDDDEDWANPWDSEMANNSDSTTPGPNTITTRLPGNYTWNNGSSGNETDGNYTGGSDLSNGEDGWESLIDDNDFTAERIREKVEWFSELDQKEQLKYVLHDLVDIMCRSARQYLSFVGHFEQ</sequence>
<keyword evidence="3" id="KW-1185">Reference proteome</keyword>
<gene>
    <name evidence="2" type="ORF">GSLYS_00009469001</name>
</gene>
<name>A0AAV2HSG5_LYMST</name>
<organism evidence="2 3">
    <name type="scientific">Lymnaea stagnalis</name>
    <name type="common">Great pond snail</name>
    <name type="synonym">Helix stagnalis</name>
    <dbReference type="NCBI Taxonomy" id="6523"/>
    <lineage>
        <taxon>Eukaryota</taxon>
        <taxon>Metazoa</taxon>
        <taxon>Spiralia</taxon>
        <taxon>Lophotrochozoa</taxon>
        <taxon>Mollusca</taxon>
        <taxon>Gastropoda</taxon>
        <taxon>Heterobranchia</taxon>
        <taxon>Euthyneura</taxon>
        <taxon>Panpulmonata</taxon>
        <taxon>Hygrophila</taxon>
        <taxon>Lymnaeoidea</taxon>
        <taxon>Lymnaeidae</taxon>
        <taxon>Lymnaea</taxon>
    </lineage>
</organism>
<evidence type="ECO:0000313" key="2">
    <source>
        <dbReference type="EMBL" id="CAL1535509.1"/>
    </source>
</evidence>
<evidence type="ECO:0000256" key="1">
    <source>
        <dbReference type="SAM" id="MobiDB-lite"/>
    </source>
</evidence>
<evidence type="ECO:0000313" key="3">
    <source>
        <dbReference type="Proteomes" id="UP001497497"/>
    </source>
</evidence>
<accession>A0AAV2HSG5</accession>
<feature type="compositionally biased region" description="Polar residues" evidence="1">
    <location>
        <begin position="19"/>
        <end position="63"/>
    </location>
</feature>
<feature type="non-terminal residue" evidence="2">
    <location>
        <position position="1"/>
    </location>
</feature>
<feature type="compositionally biased region" description="Acidic residues" evidence="1">
    <location>
        <begin position="1"/>
        <end position="11"/>
    </location>
</feature>
<feature type="non-terminal residue" evidence="2">
    <location>
        <position position="126"/>
    </location>
</feature>
<protein>
    <submittedName>
        <fullName evidence="2">Uncharacterized protein</fullName>
    </submittedName>
</protein>